<organism evidence="2 3">
    <name type="scientific">Fonticella tunisiensis</name>
    <dbReference type="NCBI Taxonomy" id="1096341"/>
    <lineage>
        <taxon>Bacteria</taxon>
        <taxon>Bacillati</taxon>
        <taxon>Bacillota</taxon>
        <taxon>Clostridia</taxon>
        <taxon>Eubacteriales</taxon>
        <taxon>Clostridiaceae</taxon>
        <taxon>Fonticella</taxon>
    </lineage>
</organism>
<keyword evidence="3" id="KW-1185">Reference proteome</keyword>
<gene>
    <name evidence="2" type="ORF">EDD71_101145</name>
</gene>
<evidence type="ECO:0008006" key="4">
    <source>
        <dbReference type="Google" id="ProtNLM"/>
    </source>
</evidence>
<proteinExistence type="predicted"/>
<dbReference type="OrthoDB" id="9781752at2"/>
<dbReference type="InterPro" id="IPR027417">
    <property type="entry name" value="P-loop_NTPase"/>
</dbReference>
<evidence type="ECO:0000256" key="1">
    <source>
        <dbReference type="SAM" id="Coils"/>
    </source>
</evidence>
<sequence length="360" mass="41347">MATKKCYLVSANTSAGFVSFFGYVLKDAERAYIIKGGPGCGKSTFIRKAGEELLDSGFDVDFIYCSADKDSLDGIFVHDVNMAIVDGTAPHVIEPKYPGAVERILYFGDFWDIDYLRSHKDKIRYFIDEIGYEYNKYFNYMKNAKLIHDKLEAEYTKGMDFDRADILTEQMIKETIIGKKNKMGSEVHRFAGALTPQGQVSFYNQLTVGIKNRYILKGRPGTGKSTMEKKIAKAALEAGYDVEYYHCAFDPDSIDMIIIPELSFAMLDGTAPHVFDPEEGDKLVDMFRFVNTKIVREEEDPIKSIAEEYREEINKAKKVYERIKRLHDELEKYYVDATDFNEVDALRRRIVNYIKAMKEQ</sequence>
<keyword evidence="1" id="KW-0175">Coiled coil</keyword>
<dbReference type="Proteomes" id="UP000295325">
    <property type="component" value="Unassembled WGS sequence"/>
</dbReference>
<evidence type="ECO:0000313" key="2">
    <source>
        <dbReference type="EMBL" id="TDT63718.1"/>
    </source>
</evidence>
<dbReference type="EMBL" id="SOAZ01000001">
    <property type="protein sequence ID" value="TDT63718.1"/>
    <property type="molecule type" value="Genomic_DNA"/>
</dbReference>
<accession>A0A4R7KU89</accession>
<dbReference type="RefSeq" id="WP_133626835.1">
    <property type="nucleotide sequence ID" value="NZ_SOAZ01000001.1"/>
</dbReference>
<protein>
    <recommendedName>
        <fullName evidence="4">ATPase</fullName>
    </recommendedName>
</protein>
<feature type="coiled-coil region" evidence="1">
    <location>
        <begin position="306"/>
        <end position="333"/>
    </location>
</feature>
<dbReference type="SUPFAM" id="SSF52540">
    <property type="entry name" value="P-loop containing nucleoside triphosphate hydrolases"/>
    <property type="match status" value="2"/>
</dbReference>
<reference evidence="2 3" key="1">
    <citation type="submission" date="2019-03" db="EMBL/GenBank/DDBJ databases">
        <title>Genomic Encyclopedia of Type Strains, Phase IV (KMG-IV): sequencing the most valuable type-strain genomes for metagenomic binning, comparative biology and taxonomic classification.</title>
        <authorList>
            <person name="Goeker M."/>
        </authorList>
    </citation>
    <scope>NUCLEOTIDE SEQUENCE [LARGE SCALE GENOMIC DNA]</scope>
    <source>
        <strain evidence="2 3">DSM 24455</strain>
    </source>
</reference>
<comment type="caution">
    <text evidence="2">The sequence shown here is derived from an EMBL/GenBank/DDBJ whole genome shotgun (WGS) entry which is preliminary data.</text>
</comment>
<dbReference type="AlphaFoldDB" id="A0A4R7KU89"/>
<name>A0A4R7KU89_9CLOT</name>
<evidence type="ECO:0000313" key="3">
    <source>
        <dbReference type="Proteomes" id="UP000295325"/>
    </source>
</evidence>